<proteinExistence type="predicted"/>
<name>A0ABR4P5Z8_9HELO</name>
<organism evidence="1 2">
    <name type="scientific">Phlyctema vagabunda</name>
    <dbReference type="NCBI Taxonomy" id="108571"/>
    <lineage>
        <taxon>Eukaryota</taxon>
        <taxon>Fungi</taxon>
        <taxon>Dikarya</taxon>
        <taxon>Ascomycota</taxon>
        <taxon>Pezizomycotina</taxon>
        <taxon>Leotiomycetes</taxon>
        <taxon>Helotiales</taxon>
        <taxon>Dermateaceae</taxon>
        <taxon>Phlyctema</taxon>
    </lineage>
</organism>
<dbReference type="EMBL" id="JBFCZG010000009">
    <property type="protein sequence ID" value="KAL3418726.1"/>
    <property type="molecule type" value="Genomic_DNA"/>
</dbReference>
<protein>
    <submittedName>
        <fullName evidence="1">Uncharacterized protein</fullName>
    </submittedName>
</protein>
<reference evidence="1 2" key="1">
    <citation type="submission" date="2024-06" db="EMBL/GenBank/DDBJ databases">
        <title>Complete genome of Phlyctema vagabunda strain 19-DSS-EL-015.</title>
        <authorList>
            <person name="Fiorenzani C."/>
        </authorList>
    </citation>
    <scope>NUCLEOTIDE SEQUENCE [LARGE SCALE GENOMIC DNA]</scope>
    <source>
        <strain evidence="1 2">19-DSS-EL-015</strain>
    </source>
</reference>
<dbReference type="Proteomes" id="UP001629113">
    <property type="component" value="Unassembled WGS sequence"/>
</dbReference>
<comment type="caution">
    <text evidence="1">The sequence shown here is derived from an EMBL/GenBank/DDBJ whole genome shotgun (WGS) entry which is preliminary data.</text>
</comment>
<evidence type="ECO:0000313" key="1">
    <source>
        <dbReference type="EMBL" id="KAL3418726.1"/>
    </source>
</evidence>
<evidence type="ECO:0000313" key="2">
    <source>
        <dbReference type="Proteomes" id="UP001629113"/>
    </source>
</evidence>
<accession>A0ABR4P5Z8</accession>
<sequence>MRGEIDTFVDWRYYMVHCTFMWRLAHQSTEEGYVGRHVVNLAHTKHCQHSLLMDAYENRNVRTPARIVYPRCVKFSVEKVVCLAALAGVAASKAFVWHLVALGRPGLTPRPEGFFPEFARVQTTFMNGGEFTRNDSRGDVLWNSLVPIGTGYVRVSNPRQYPLLPESEVLEDNGSGYAEMYQASVVHQLHCIVWVLPLDRKRIDGRGFTG</sequence>
<gene>
    <name evidence="1" type="ORF">PVAG01_10442</name>
</gene>
<keyword evidence="2" id="KW-1185">Reference proteome</keyword>